<name>A0AC35U1E2_9BILA</name>
<proteinExistence type="predicted"/>
<reference evidence="2" key="1">
    <citation type="submission" date="2016-11" db="UniProtKB">
        <authorList>
            <consortium name="WormBaseParasite"/>
        </authorList>
    </citation>
    <scope>IDENTIFICATION</scope>
    <source>
        <strain evidence="2">KR3021</strain>
    </source>
</reference>
<protein>
    <submittedName>
        <fullName evidence="2">BTB domain-containing protein</fullName>
    </submittedName>
</protein>
<evidence type="ECO:0000313" key="2">
    <source>
        <dbReference type="WBParaSite" id="RSKR_0000672100.1"/>
    </source>
</evidence>
<dbReference type="WBParaSite" id="RSKR_0000672100.1">
    <property type="protein sequence ID" value="RSKR_0000672100.1"/>
    <property type="gene ID" value="RSKR_0000672100"/>
</dbReference>
<sequence length="289" mass="33624">MYHQKMLHMDASKNPNIKVFTSLDAAYGFNKGDLGIEIKKGSCCEAVCFKVHKEVMTANSLYWKNLMESDVDMSEGMYPFEFDEESFRKLLNLLYKGKCFLAEDKIPAFMRILDFFSFDEVLKTAYEQILPHICESNAVELFVQFNRTISVPPPNMEKVRRVVIENFSAVARVSLFYLFKEEEIVDLIKEDKININEQDLIDVLVWYSNNFNCASDLSNEQRGTVLERLLKYVRFQHIDGEYINLHFSAIKLLHRPAIQQLIQFAIDGKKIGSDNQLPIQMRGPKREAY</sequence>
<evidence type="ECO:0000313" key="1">
    <source>
        <dbReference type="Proteomes" id="UP000095286"/>
    </source>
</evidence>
<organism evidence="1 2">
    <name type="scientific">Rhabditophanes sp. KR3021</name>
    <dbReference type="NCBI Taxonomy" id="114890"/>
    <lineage>
        <taxon>Eukaryota</taxon>
        <taxon>Metazoa</taxon>
        <taxon>Ecdysozoa</taxon>
        <taxon>Nematoda</taxon>
        <taxon>Chromadorea</taxon>
        <taxon>Rhabditida</taxon>
        <taxon>Tylenchina</taxon>
        <taxon>Panagrolaimomorpha</taxon>
        <taxon>Strongyloidoidea</taxon>
        <taxon>Alloionematidae</taxon>
        <taxon>Rhabditophanes</taxon>
    </lineage>
</organism>
<dbReference type="Proteomes" id="UP000095286">
    <property type="component" value="Unplaced"/>
</dbReference>
<accession>A0AC35U1E2</accession>